<keyword evidence="1" id="KW-0812">Transmembrane</keyword>
<sequence>MIFLSSPFIVFALITMILASILFLHPGLNIWTIESKIWILIFVDLFLLFWSSVTNRIVIQNLSSILNIDETIVFPDDFKPYRNSQIIDNGNYFKNLYRSRNKRLNRYSLSENLKSIHEVETNSDYRKSLFADKKEYKLWDENEAALSRFTKSNKKKDLSIPFSWFFNYFSFVGTLNQKAINDKKISLSKKLTNLILINWTFDILVTISLFVFLSSIYTGFSYLQNLSGASDLNNTVLVSNDFVYNINDVILHWVYFLLFVLSFSAVSLFRNIIVKSVAVKWCEKEYLNEK</sequence>
<gene>
    <name evidence="2" type="ORF">CJJ23_01535</name>
</gene>
<evidence type="ECO:0000313" key="2">
    <source>
        <dbReference type="EMBL" id="PAK21456.1"/>
    </source>
</evidence>
<reference evidence="3" key="1">
    <citation type="submission" date="2017-08" db="EMBL/GenBank/DDBJ databases">
        <authorList>
            <person name="Alvarez-Ponce D."/>
            <person name="Weitzman C.L."/>
            <person name="Tillett R.L."/>
            <person name="Sandmeier F.C."/>
            <person name="Tracy C.R."/>
        </authorList>
    </citation>
    <scope>NUCLEOTIDE SEQUENCE [LARGE SCALE GENOMIC DNA]</scope>
    <source>
        <strain evidence="3">723</strain>
    </source>
</reference>
<feature type="transmembrane region" description="Helical" evidence="1">
    <location>
        <begin position="37"/>
        <end position="59"/>
    </location>
</feature>
<keyword evidence="1" id="KW-0472">Membrane</keyword>
<feature type="transmembrane region" description="Helical" evidence="1">
    <location>
        <begin position="250"/>
        <end position="269"/>
    </location>
</feature>
<dbReference type="AlphaFoldDB" id="A0A269TK64"/>
<protein>
    <submittedName>
        <fullName evidence="2">Uncharacterized protein</fullName>
    </submittedName>
</protein>
<feature type="transmembrane region" description="Helical" evidence="1">
    <location>
        <begin position="6"/>
        <end position="25"/>
    </location>
</feature>
<proteinExistence type="predicted"/>
<evidence type="ECO:0000256" key="1">
    <source>
        <dbReference type="SAM" id="Phobius"/>
    </source>
</evidence>
<dbReference type="Proteomes" id="UP000216943">
    <property type="component" value="Unassembled WGS sequence"/>
</dbReference>
<dbReference type="EMBL" id="NQNY01000004">
    <property type="protein sequence ID" value="PAK21456.1"/>
    <property type="molecule type" value="Genomic_DNA"/>
</dbReference>
<accession>A0A269TK64</accession>
<evidence type="ECO:0000313" key="3">
    <source>
        <dbReference type="Proteomes" id="UP000216943"/>
    </source>
</evidence>
<dbReference type="OrthoDB" id="9896618at2"/>
<name>A0A269TK64_9BACT</name>
<keyword evidence="1" id="KW-1133">Transmembrane helix</keyword>
<comment type="caution">
    <text evidence="2">The sequence shown here is derived from an EMBL/GenBank/DDBJ whole genome shotgun (WGS) entry which is preliminary data.</text>
</comment>
<organism evidence="2 3">
    <name type="scientific">Mycoplasmopsis agassizii</name>
    <dbReference type="NCBI Taxonomy" id="33922"/>
    <lineage>
        <taxon>Bacteria</taxon>
        <taxon>Bacillati</taxon>
        <taxon>Mycoplasmatota</taxon>
        <taxon>Mycoplasmoidales</taxon>
        <taxon>Metamycoplasmataceae</taxon>
        <taxon>Mycoplasmopsis</taxon>
    </lineage>
</organism>
<feature type="transmembrane region" description="Helical" evidence="1">
    <location>
        <begin position="196"/>
        <end position="217"/>
    </location>
</feature>